<keyword evidence="3" id="KW-0479">Metal-binding</keyword>
<proteinExistence type="predicted"/>
<dbReference type="PROSITE" id="PS51379">
    <property type="entry name" value="4FE4S_FER_2"/>
    <property type="match status" value="3"/>
</dbReference>
<comment type="caution">
    <text evidence="10">The sequence shown here is derived from an EMBL/GenBank/DDBJ whole genome shotgun (WGS) entry which is preliminary data.</text>
</comment>
<evidence type="ECO:0000256" key="7">
    <source>
        <dbReference type="ARBA" id="ARBA00023014"/>
    </source>
</evidence>
<evidence type="ECO:0000313" key="12">
    <source>
        <dbReference type="Proteomes" id="UP000270112"/>
    </source>
</evidence>
<dbReference type="EMBL" id="QICC01000039">
    <property type="protein sequence ID" value="RNM41359.1"/>
    <property type="molecule type" value="Genomic_DNA"/>
</dbReference>
<dbReference type="AlphaFoldDB" id="A0A3N0IWJ3"/>
<dbReference type="Proteomes" id="UP000253817">
    <property type="component" value="Unassembled WGS sequence"/>
</dbReference>
<dbReference type="PANTHER" id="PTHR43177:SF5">
    <property type="entry name" value="ANAEROBIC DIMETHYL SULFOXIDE REDUCTASE CHAIN B-RELATED"/>
    <property type="match status" value="1"/>
</dbReference>
<reference evidence="12" key="2">
    <citation type="submission" date="2018-05" db="EMBL/GenBank/DDBJ databases">
        <title>Genome Sequencing of selected type strains of the family Eggerthellaceae.</title>
        <authorList>
            <person name="Danylec N."/>
            <person name="Stoll D.A."/>
            <person name="Doetsch A."/>
            <person name="Huch M."/>
        </authorList>
    </citation>
    <scope>NUCLEOTIDE SEQUENCE [LARGE SCALE GENOMIC DNA]</scope>
    <source>
        <strain evidence="12">DSM 16107</strain>
    </source>
</reference>
<keyword evidence="1" id="KW-0813">Transport</keyword>
<dbReference type="Proteomes" id="UP000270112">
    <property type="component" value="Unassembled WGS sequence"/>
</dbReference>
<keyword evidence="4" id="KW-0677">Repeat</keyword>
<keyword evidence="6" id="KW-0408">Iron</keyword>
<feature type="domain" description="4Fe-4S ferredoxin-type" evidence="8">
    <location>
        <begin position="82"/>
        <end position="111"/>
    </location>
</feature>
<name>A0A3N0IWJ3_9ACTN</name>
<keyword evidence="7" id="KW-0411">Iron-sulfur</keyword>
<dbReference type="RefSeq" id="WP_114547187.1">
    <property type="nucleotide sequence ID" value="NZ_PPTT01000025.1"/>
</dbReference>
<dbReference type="InterPro" id="IPR017896">
    <property type="entry name" value="4Fe4S_Fe-S-bd"/>
</dbReference>
<evidence type="ECO:0000313" key="9">
    <source>
        <dbReference type="EMBL" id="RDB67531.1"/>
    </source>
</evidence>
<dbReference type="Pfam" id="PF13247">
    <property type="entry name" value="Fer4_11"/>
    <property type="match status" value="1"/>
</dbReference>
<dbReference type="InterPro" id="IPR050954">
    <property type="entry name" value="ET_IronSulfur_Cluster-Binding"/>
</dbReference>
<dbReference type="PROSITE" id="PS00198">
    <property type="entry name" value="4FE4S_FER_1"/>
    <property type="match status" value="1"/>
</dbReference>
<dbReference type="Pfam" id="PF12800">
    <property type="entry name" value="Fer4_4"/>
    <property type="match status" value="1"/>
</dbReference>
<evidence type="ECO:0000256" key="2">
    <source>
        <dbReference type="ARBA" id="ARBA00022485"/>
    </source>
</evidence>
<dbReference type="Gene3D" id="3.30.70.20">
    <property type="match status" value="2"/>
</dbReference>
<evidence type="ECO:0000256" key="1">
    <source>
        <dbReference type="ARBA" id="ARBA00022448"/>
    </source>
</evidence>
<dbReference type="GO" id="GO:0051539">
    <property type="term" value="F:4 iron, 4 sulfur cluster binding"/>
    <property type="evidence" value="ECO:0007669"/>
    <property type="project" value="UniProtKB-KW"/>
</dbReference>
<sequence length="192" mass="21028">MEQLGFYFDMTRCVGCKTCQVACKQRNNLPMGITYREVHTFEVGAYPDATMYHVATTCNHCENPACVRACPTSAMHVSEEDGTVQHDDDVCIGCQQCVNACPYGVPRYFPELKIVGKCYACKDTRDFDGAPTCVAACGQRAIEFGPLGELQAAHPDAVADIACFPSSSETTPSVLIEAKPRALEESFRELHL</sequence>
<evidence type="ECO:0000259" key="8">
    <source>
        <dbReference type="PROSITE" id="PS51379"/>
    </source>
</evidence>
<feature type="domain" description="4Fe-4S ferredoxin-type" evidence="8">
    <location>
        <begin position="4"/>
        <end position="34"/>
    </location>
</feature>
<keyword evidence="5" id="KW-0249">Electron transport</keyword>
<dbReference type="SUPFAM" id="SSF54862">
    <property type="entry name" value="4Fe-4S ferredoxins"/>
    <property type="match status" value="1"/>
</dbReference>
<dbReference type="GO" id="GO:0046872">
    <property type="term" value="F:metal ion binding"/>
    <property type="evidence" value="ECO:0007669"/>
    <property type="project" value="UniProtKB-KW"/>
</dbReference>
<evidence type="ECO:0000256" key="5">
    <source>
        <dbReference type="ARBA" id="ARBA00022982"/>
    </source>
</evidence>
<reference evidence="10" key="3">
    <citation type="journal article" date="2019" name="Microbiol. Resour. Announc.">
        <title>Draft Genome Sequences of Type Strains of Gordonibacter faecihominis, Paraeggerthella hongkongensis, Parvibacter caecicola,Slackia equolifaciens, Slackia faecicanis, and Slackia isoflavoniconvertens.</title>
        <authorList>
            <person name="Danylec N."/>
            <person name="Stoll D.A."/>
            <person name="Dotsch A."/>
            <person name="Huch M."/>
        </authorList>
    </citation>
    <scope>NUCLEOTIDE SEQUENCE</scope>
    <source>
        <strain evidence="10">DSM 16107</strain>
    </source>
</reference>
<evidence type="ECO:0000256" key="3">
    <source>
        <dbReference type="ARBA" id="ARBA00022723"/>
    </source>
</evidence>
<evidence type="ECO:0000313" key="10">
    <source>
        <dbReference type="EMBL" id="RNM41359.1"/>
    </source>
</evidence>
<dbReference type="EMBL" id="PPTT01000025">
    <property type="protein sequence ID" value="RDB67531.1"/>
    <property type="molecule type" value="Genomic_DNA"/>
</dbReference>
<protein>
    <submittedName>
        <fullName evidence="10">4Fe-4S ferredoxin</fullName>
    </submittedName>
</protein>
<organism evidence="10 12">
    <name type="scientific">Eggerthella sinensis</name>
    <dbReference type="NCBI Taxonomy" id="242230"/>
    <lineage>
        <taxon>Bacteria</taxon>
        <taxon>Bacillati</taxon>
        <taxon>Actinomycetota</taxon>
        <taxon>Coriobacteriia</taxon>
        <taxon>Eggerthellales</taxon>
        <taxon>Eggerthellaceae</taxon>
        <taxon>Eggerthella</taxon>
    </lineage>
</organism>
<feature type="domain" description="4Fe-4S ferredoxin-type" evidence="8">
    <location>
        <begin position="49"/>
        <end position="80"/>
    </location>
</feature>
<keyword evidence="2" id="KW-0004">4Fe-4S</keyword>
<dbReference type="InterPro" id="IPR017900">
    <property type="entry name" value="4Fe4S_Fe_S_CS"/>
</dbReference>
<dbReference type="OrthoDB" id="9779457at2"/>
<gene>
    <name evidence="9" type="ORF">C1876_13185</name>
    <name evidence="10" type="ORF">DMP09_10045</name>
</gene>
<evidence type="ECO:0000256" key="6">
    <source>
        <dbReference type="ARBA" id="ARBA00023004"/>
    </source>
</evidence>
<evidence type="ECO:0000256" key="4">
    <source>
        <dbReference type="ARBA" id="ARBA00022737"/>
    </source>
</evidence>
<evidence type="ECO:0000313" key="11">
    <source>
        <dbReference type="Proteomes" id="UP000253817"/>
    </source>
</evidence>
<dbReference type="CDD" id="cd16371">
    <property type="entry name" value="DMSOR_beta_like"/>
    <property type="match status" value="1"/>
</dbReference>
<dbReference type="PANTHER" id="PTHR43177">
    <property type="entry name" value="PROTEIN NRFC"/>
    <property type="match status" value="1"/>
</dbReference>
<reference evidence="9 11" key="1">
    <citation type="journal article" date="2018" name="Elife">
        <title>Discovery and characterization of a prevalent human gut bacterial enzyme sufficient for the inactivation of a family of plant toxins.</title>
        <authorList>
            <person name="Koppel N."/>
            <person name="Bisanz J.E."/>
            <person name="Pandelia M.E."/>
            <person name="Turnbaugh P.J."/>
            <person name="Balskus E.P."/>
        </authorList>
    </citation>
    <scope>NUCLEOTIDE SEQUENCE [LARGE SCALE GENOMIC DNA]</scope>
    <source>
        <strain evidence="9 11">DSM 16107</strain>
    </source>
</reference>
<keyword evidence="11" id="KW-1185">Reference proteome</keyword>
<accession>A0A3N0IWJ3</accession>